<protein>
    <submittedName>
        <fullName evidence="2">DUF559 domain-containing protein</fullName>
    </submittedName>
</protein>
<evidence type="ECO:0000313" key="2">
    <source>
        <dbReference type="EMBL" id="MBW3083590.1"/>
    </source>
</evidence>
<dbReference type="RefSeq" id="WP_219082919.1">
    <property type="nucleotide sequence ID" value="NZ_JAHBBD010000027.1"/>
</dbReference>
<feature type="domain" description="DUF559" evidence="1">
    <location>
        <begin position="191"/>
        <end position="257"/>
    </location>
</feature>
<dbReference type="Pfam" id="PF04480">
    <property type="entry name" value="DUF559"/>
    <property type="match status" value="1"/>
</dbReference>
<comment type="caution">
    <text evidence="2">The sequence shown here is derived from an EMBL/GenBank/DDBJ whole genome shotgun (WGS) entry which is preliminary data.</text>
</comment>
<dbReference type="Proteomes" id="UP000812844">
    <property type="component" value="Unassembled WGS sequence"/>
</dbReference>
<dbReference type="InterPro" id="IPR007569">
    <property type="entry name" value="DUF559"/>
</dbReference>
<name>A0ABS6WAQ3_9BIFI</name>
<sequence length="292" mass="31953">MNDTAPMGTALVDRRRHAIAECTALARSAGRPLLFGMTTALELQAIPLPEGCDLDPSMKHVTSADRRSRLRGPGIHCHVWKQADTVAPVRINPDVAALAPVQAWAQLAMHVPAYGLIALADAIVATPPDRTDQQEALCTLRSYVEHAPRFMGKVACAAALPHVATGVASPQETKTRLTLLGHQVPCPETNHQVPGLAFRSGAPVTLDMAWPECRVAVEYDGDQHRTDRAQWRRDQEKREMLRRQGWIVICINADNLATRHSRAEFAFAVARELLARGAKFVFAAQADGRFGL</sequence>
<gene>
    <name evidence="2" type="ORF">KIH73_09555</name>
</gene>
<evidence type="ECO:0000313" key="3">
    <source>
        <dbReference type="Proteomes" id="UP000812844"/>
    </source>
</evidence>
<organism evidence="2 3">
    <name type="scientific">Bifidobacterium phasiani</name>
    <dbReference type="NCBI Taxonomy" id="2834431"/>
    <lineage>
        <taxon>Bacteria</taxon>
        <taxon>Bacillati</taxon>
        <taxon>Actinomycetota</taxon>
        <taxon>Actinomycetes</taxon>
        <taxon>Bifidobacteriales</taxon>
        <taxon>Bifidobacteriaceae</taxon>
        <taxon>Bifidobacterium</taxon>
    </lineage>
</organism>
<proteinExistence type="predicted"/>
<accession>A0ABS6WAQ3</accession>
<evidence type="ECO:0000259" key="1">
    <source>
        <dbReference type="Pfam" id="PF04480"/>
    </source>
</evidence>
<keyword evidence="3" id="KW-1185">Reference proteome</keyword>
<reference evidence="2 3" key="1">
    <citation type="submission" date="2021-05" db="EMBL/GenBank/DDBJ databases">
        <title>Phylogenetic classification of ten novel species belonging to the genus Bifidobacterium comprising B. colchicus sp. nov., B. abeli sp. nov., B. bicoloris sp. nov., B. guerezis sp. nov., B. rosaliae sp. nov., B. santillanensis sp. nov., B. argentati sp. nov., B. amazzoni sp. nov., B. pluviali sp. nov., and B. pinnaculum sp. nov.</title>
        <authorList>
            <person name="Lugli G.A."/>
            <person name="Ruiz Garcia L."/>
            <person name="Margolles A."/>
            <person name="Ventura M."/>
        </authorList>
    </citation>
    <scope>NUCLEOTIDE SEQUENCE [LARGE SCALE GENOMIC DNA]</scope>
    <source>
        <strain evidence="2 3">6T3</strain>
    </source>
</reference>
<dbReference type="EMBL" id="JAHBBD010000027">
    <property type="protein sequence ID" value="MBW3083590.1"/>
    <property type="molecule type" value="Genomic_DNA"/>
</dbReference>